<dbReference type="PANTHER" id="PTHR32494">
    <property type="entry name" value="ALLANTOATE DEIMINASE-RELATED"/>
    <property type="match status" value="1"/>
</dbReference>
<accession>A0ABS6JI97</accession>
<comment type="cofactor">
    <cofactor evidence="1">
        <name>Mn(2+)</name>
        <dbReference type="ChEBI" id="CHEBI:29035"/>
    </cofactor>
</comment>
<feature type="coiled-coil region" evidence="6">
    <location>
        <begin position="322"/>
        <end position="349"/>
    </location>
</feature>
<evidence type="ECO:0000256" key="6">
    <source>
        <dbReference type="SAM" id="Coils"/>
    </source>
</evidence>
<keyword evidence="6" id="KW-0175">Coiled coil</keyword>
<comment type="subunit">
    <text evidence="2">Homodimer.</text>
</comment>
<dbReference type="EMBL" id="JAHQCS010000135">
    <property type="protein sequence ID" value="MBU9713399.1"/>
    <property type="molecule type" value="Genomic_DNA"/>
</dbReference>
<evidence type="ECO:0000256" key="2">
    <source>
        <dbReference type="ARBA" id="ARBA00011738"/>
    </source>
</evidence>
<gene>
    <name evidence="8" type="ORF">KS419_16850</name>
</gene>
<dbReference type="PANTHER" id="PTHR32494:SF19">
    <property type="entry name" value="ALLANTOATE DEIMINASE-RELATED"/>
    <property type="match status" value="1"/>
</dbReference>
<keyword evidence="4 8" id="KW-0378">Hydrolase</keyword>
<dbReference type="CDD" id="cd03884">
    <property type="entry name" value="M20_bAS"/>
    <property type="match status" value="1"/>
</dbReference>
<dbReference type="PIRSF" id="PIRSF001235">
    <property type="entry name" value="Amidase_carbamoylase"/>
    <property type="match status" value="1"/>
</dbReference>
<dbReference type="RefSeq" id="WP_217067559.1">
    <property type="nucleotide sequence ID" value="NZ_JAHQCS010000135.1"/>
</dbReference>
<evidence type="ECO:0000313" key="9">
    <source>
        <dbReference type="Proteomes" id="UP000784880"/>
    </source>
</evidence>
<reference evidence="8 9" key="1">
    <citation type="submission" date="2021-06" db="EMBL/GenBank/DDBJ databases">
        <title>Bacillus sp. RD4P76, an endophyte from a halophyte.</title>
        <authorList>
            <person name="Sun J.-Q."/>
        </authorList>
    </citation>
    <scope>NUCLEOTIDE SEQUENCE [LARGE SCALE GENOMIC DNA]</scope>
    <source>
        <strain evidence="8 9">CGMCC 1.15917</strain>
    </source>
</reference>
<evidence type="ECO:0000259" key="7">
    <source>
        <dbReference type="Pfam" id="PF07687"/>
    </source>
</evidence>
<dbReference type="NCBIfam" id="TIGR01879">
    <property type="entry name" value="hydantase"/>
    <property type="match status" value="1"/>
</dbReference>
<dbReference type="InterPro" id="IPR002933">
    <property type="entry name" value="Peptidase_M20"/>
</dbReference>
<dbReference type="Proteomes" id="UP000784880">
    <property type="component" value="Unassembled WGS sequence"/>
</dbReference>
<name>A0ABS6JI97_9BACI</name>
<keyword evidence="9" id="KW-1185">Reference proteome</keyword>
<evidence type="ECO:0000313" key="8">
    <source>
        <dbReference type="EMBL" id="MBU9713399.1"/>
    </source>
</evidence>
<dbReference type="Pfam" id="PF07687">
    <property type="entry name" value="M20_dimer"/>
    <property type="match status" value="1"/>
</dbReference>
<keyword evidence="3" id="KW-0479">Metal-binding</keyword>
<organism evidence="8 9">
    <name type="scientific">Evansella tamaricis</name>
    <dbReference type="NCBI Taxonomy" id="2069301"/>
    <lineage>
        <taxon>Bacteria</taxon>
        <taxon>Bacillati</taxon>
        <taxon>Bacillota</taxon>
        <taxon>Bacilli</taxon>
        <taxon>Bacillales</taxon>
        <taxon>Bacillaceae</taxon>
        <taxon>Evansella</taxon>
    </lineage>
</organism>
<dbReference type="GO" id="GO:0016787">
    <property type="term" value="F:hydrolase activity"/>
    <property type="evidence" value="ECO:0007669"/>
    <property type="project" value="UniProtKB-KW"/>
</dbReference>
<evidence type="ECO:0000256" key="5">
    <source>
        <dbReference type="ARBA" id="ARBA00023211"/>
    </source>
</evidence>
<dbReference type="InterPro" id="IPR010158">
    <property type="entry name" value="Amidase_Cbmase"/>
</dbReference>
<comment type="caution">
    <text evidence="8">The sequence shown here is derived from an EMBL/GenBank/DDBJ whole genome shotgun (WGS) entry which is preliminary data.</text>
</comment>
<keyword evidence="5" id="KW-0464">Manganese</keyword>
<sequence>MKTNQEEDFCNHFYCRLTDSYNSKLSHSGVNGHRLANRLKELAKIGLVNDGGSNRMGFSKEELEAKAKVKQWMAKAGLVTREDGAGNVFGRLEGKDRNAPVVLAGSHVDSVPRGGHFDGPLGVLSALEVVESWKETGFQPNKSFEVVIFTDEEGSRFNSGLMGSSSMMGELEKEQYLDRKDVFGNRFSQVLTEYGLTVDSFFNNKYESEIAAFIEVHIEQGKQLEKENLPIGYVTGVAGPCWLELTFIGEAGHAGNTPMNDRSDALIGASEFICNVEKIPKEINTTAVATVGKLMVHPNGINVIPGKVELTVDIRDINEDSRNRLVMKVKELAQKIANERELELELNEKIRIKPIPVLEDMQQLAINAIRDTGIKPYPIPSGAGHDAMILGKYVPMAMLFVRSLNGVSHNPMEWTTLDDCVKSVHVLKKLVEQLTD</sequence>
<evidence type="ECO:0000256" key="3">
    <source>
        <dbReference type="ARBA" id="ARBA00022723"/>
    </source>
</evidence>
<feature type="domain" description="Peptidase M20 dimerisation" evidence="7">
    <location>
        <begin position="237"/>
        <end position="339"/>
    </location>
</feature>
<proteinExistence type="predicted"/>
<dbReference type="Pfam" id="PF01546">
    <property type="entry name" value="Peptidase_M20"/>
    <property type="match status" value="1"/>
</dbReference>
<dbReference type="NCBIfam" id="NF006771">
    <property type="entry name" value="PRK09290.1-5"/>
    <property type="match status" value="1"/>
</dbReference>
<protein>
    <submittedName>
        <fullName evidence="8">Zn-dependent hydrolase</fullName>
    </submittedName>
</protein>
<dbReference type="InterPro" id="IPR011650">
    <property type="entry name" value="Peptidase_M20_dimer"/>
</dbReference>
<evidence type="ECO:0000256" key="1">
    <source>
        <dbReference type="ARBA" id="ARBA00001936"/>
    </source>
</evidence>
<evidence type="ECO:0000256" key="4">
    <source>
        <dbReference type="ARBA" id="ARBA00022801"/>
    </source>
</evidence>